<feature type="region of interest" description="Disordered" evidence="3">
    <location>
        <begin position="194"/>
        <end position="275"/>
    </location>
</feature>
<feature type="compositionally biased region" description="Low complexity" evidence="3">
    <location>
        <begin position="261"/>
        <end position="275"/>
    </location>
</feature>
<dbReference type="EMBL" id="JASFZW010000004">
    <property type="protein sequence ID" value="KAK2078606.1"/>
    <property type="molecule type" value="Genomic_DNA"/>
</dbReference>
<feature type="domain" description="G-patch" evidence="4">
    <location>
        <begin position="19"/>
        <end position="65"/>
    </location>
</feature>
<dbReference type="PANTHER" id="PTHR23149">
    <property type="entry name" value="G PATCH DOMAIN CONTAINING PROTEIN"/>
    <property type="match status" value="1"/>
</dbReference>
<feature type="region of interest" description="Disordered" evidence="3">
    <location>
        <begin position="146"/>
        <end position="165"/>
    </location>
</feature>
<feature type="region of interest" description="Disordered" evidence="3">
    <location>
        <begin position="81"/>
        <end position="132"/>
    </location>
</feature>
<dbReference type="Pfam" id="PF01585">
    <property type="entry name" value="G-patch"/>
    <property type="match status" value="1"/>
</dbReference>
<dbReference type="PANTHER" id="PTHR23149:SF9">
    <property type="entry name" value="G PATCH DOMAIN-CONTAINING PROTEIN 4"/>
    <property type="match status" value="1"/>
</dbReference>
<evidence type="ECO:0000256" key="2">
    <source>
        <dbReference type="ARBA" id="ARBA00023242"/>
    </source>
</evidence>
<dbReference type="AlphaFoldDB" id="A0AAD9IHI5"/>
<sequence length="352" mass="37408">MKLPPEHVPGKGLVRPTGYGGYGEKMLRSMGWEKGQGLGMEKQGIKEAIRVKKKQDNVGDGKSQKWDDNWWDRAFSASSASLSKLGGDSSSSSDSASDASTSSDSDSDDSSEEEFALRTQRNRDGTASSASAQELALLSALTAADASSKVAETGPAAAPAKAASSKPAIVIEGWWGSSMFAPAGVLEGMRKAESGVKDKGFTEDDQEQVYTRAQESQRKGHGGLGQSRRTIKVDGQAWAGTRTRFEDEAPSEAEAETGGQAADAAPETSPSSSAAAWAEEIKWKKVTSKFLKDAPDQKASLKKLRRHVAEHVRGKLGARPEAPGDDDISAVLHEKLVASRQFVLQGKSVRLA</sequence>
<comment type="subcellular location">
    <subcellularLocation>
        <location evidence="1">Nucleus</location>
    </subcellularLocation>
</comment>
<gene>
    <name evidence="5" type="ORF">QBZ16_003446</name>
</gene>
<evidence type="ECO:0000256" key="3">
    <source>
        <dbReference type="SAM" id="MobiDB-lite"/>
    </source>
</evidence>
<proteinExistence type="predicted"/>
<dbReference type="InterPro" id="IPR058719">
    <property type="entry name" value="WHD_LYAR"/>
</dbReference>
<dbReference type="PROSITE" id="PS50174">
    <property type="entry name" value="G_PATCH"/>
    <property type="match status" value="1"/>
</dbReference>
<keyword evidence="6" id="KW-1185">Reference proteome</keyword>
<feature type="region of interest" description="Disordered" evidence="3">
    <location>
        <begin position="51"/>
        <end position="70"/>
    </location>
</feature>
<name>A0AAD9IHI5_PROWI</name>
<reference evidence="5" key="1">
    <citation type="submission" date="2021-01" db="EMBL/GenBank/DDBJ databases">
        <authorList>
            <person name="Eckstrom K.M.E."/>
        </authorList>
    </citation>
    <scope>NUCLEOTIDE SEQUENCE</scope>
    <source>
        <strain evidence="5">UVCC 0001</strain>
    </source>
</reference>
<feature type="region of interest" description="Disordered" evidence="3">
    <location>
        <begin position="1"/>
        <end position="20"/>
    </location>
</feature>
<accession>A0AAD9IHI5</accession>
<comment type="caution">
    <text evidence="5">The sequence shown here is derived from an EMBL/GenBank/DDBJ whole genome shotgun (WGS) entry which is preliminary data.</text>
</comment>
<evidence type="ECO:0000259" key="4">
    <source>
        <dbReference type="PROSITE" id="PS50174"/>
    </source>
</evidence>
<feature type="compositionally biased region" description="Acidic residues" evidence="3">
    <location>
        <begin position="105"/>
        <end position="114"/>
    </location>
</feature>
<keyword evidence="2" id="KW-0539">Nucleus</keyword>
<feature type="compositionally biased region" description="Low complexity" evidence="3">
    <location>
        <begin position="155"/>
        <end position="165"/>
    </location>
</feature>
<dbReference type="GO" id="GO:0005730">
    <property type="term" value="C:nucleolus"/>
    <property type="evidence" value="ECO:0007669"/>
    <property type="project" value="TreeGrafter"/>
</dbReference>
<dbReference type="SMART" id="SM00443">
    <property type="entry name" value="G_patch"/>
    <property type="match status" value="1"/>
</dbReference>
<evidence type="ECO:0000256" key="1">
    <source>
        <dbReference type="ARBA" id="ARBA00004123"/>
    </source>
</evidence>
<dbReference type="Proteomes" id="UP001255856">
    <property type="component" value="Unassembled WGS sequence"/>
</dbReference>
<evidence type="ECO:0000313" key="5">
    <source>
        <dbReference type="EMBL" id="KAK2078606.1"/>
    </source>
</evidence>
<dbReference type="Pfam" id="PF25879">
    <property type="entry name" value="WHD_LYAR"/>
    <property type="match status" value="1"/>
</dbReference>
<dbReference type="InterPro" id="IPR000467">
    <property type="entry name" value="G_patch_dom"/>
</dbReference>
<dbReference type="InterPro" id="IPR050656">
    <property type="entry name" value="PINX1"/>
</dbReference>
<dbReference type="GO" id="GO:0003676">
    <property type="term" value="F:nucleic acid binding"/>
    <property type="evidence" value="ECO:0007669"/>
    <property type="project" value="InterPro"/>
</dbReference>
<feature type="compositionally biased region" description="Low complexity" evidence="3">
    <location>
        <begin position="81"/>
        <end position="104"/>
    </location>
</feature>
<evidence type="ECO:0000313" key="6">
    <source>
        <dbReference type="Proteomes" id="UP001255856"/>
    </source>
</evidence>
<organism evidence="5 6">
    <name type="scientific">Prototheca wickerhamii</name>
    <dbReference type="NCBI Taxonomy" id="3111"/>
    <lineage>
        <taxon>Eukaryota</taxon>
        <taxon>Viridiplantae</taxon>
        <taxon>Chlorophyta</taxon>
        <taxon>core chlorophytes</taxon>
        <taxon>Trebouxiophyceae</taxon>
        <taxon>Chlorellales</taxon>
        <taxon>Chlorellaceae</taxon>
        <taxon>Prototheca</taxon>
    </lineage>
</organism>
<protein>
    <recommendedName>
        <fullName evidence="4">G-patch domain-containing protein</fullName>
    </recommendedName>
</protein>